<keyword evidence="2" id="KW-1133">Transmembrane helix</keyword>
<keyword evidence="2" id="KW-0812">Transmembrane</keyword>
<dbReference type="InterPro" id="IPR046112">
    <property type="entry name" value="DUF6049"/>
</dbReference>
<evidence type="ECO:0000256" key="3">
    <source>
        <dbReference type="SAM" id="SignalP"/>
    </source>
</evidence>
<comment type="caution">
    <text evidence="4">The sequence shown here is derived from an EMBL/GenBank/DDBJ whole genome shotgun (WGS) entry which is preliminary data.</text>
</comment>
<feature type="signal peptide" evidence="3">
    <location>
        <begin position="1"/>
        <end position="22"/>
    </location>
</feature>
<dbReference type="Pfam" id="PF19516">
    <property type="entry name" value="DUF6049"/>
    <property type="match status" value="1"/>
</dbReference>
<evidence type="ECO:0008006" key="6">
    <source>
        <dbReference type="Google" id="ProtNLM"/>
    </source>
</evidence>
<keyword evidence="3" id="KW-0732">Signal</keyword>
<sequence length="714" mass="74854">MSRTRPALIAALVALATTLVFALPGAVRPAEATPSTAPRATPATSLKLLLSTVMPAIATADSEVTLTGQVINTGAETVPAPDVRLTGSFTPLAGRDAIAAWATGRPSAIETSLIDHFSTTGDLRPGGRANFILTVPAPGPEGAAFGALPMAISVAGTQLRTFVPMQRRMEYEPLRLAVLVPLTLDPDPALLGTYAAPRLAAWRTQLADTSRFQRLLDATEDLPVTWAIDPTLLNPPSAIPDVRPTEAEAGAAWDRITSAQREEARLRRTADTALRARLAGHSPLLLPYADADLAGLLNLPGQSGLIAPALAATRTIAKGLPGARTDILWPADNRVGTDRVRALLTAAGQPGIRAVLGPESALPDKNTDQAPHPGPNGSAVLTYDDRLGNLLLTLPADGSRAGSPGGASGDGTGALTAQRMLADTLGLLGEFPGTPRRILLAAPRTLDASSASLRPTLTALLTAPWIQPGTLDELIDAAGTGSGIPEQAPEASAPADVPRDPSLARDGLTPARVEVIQRGMDALAGLAEVRTDGTDNWAYWSQVHEQMLSSRWRADRAALRPAIEAIKAAGNQARDGVSVVPGRINFFADSGQLQVTVKNDLDVAVENVTVRLDSLVPSFRLTGSPAPVTIGPHSRTTVRVPATALAAATVPIRVSLYTPTGQHFGNDDTVQVRAYPTGSWFYWVIGAVAILLLLAGRWRTRRRRRTSTEGSISA</sequence>
<feature type="region of interest" description="Disordered" evidence="1">
    <location>
        <begin position="479"/>
        <end position="501"/>
    </location>
</feature>
<dbReference type="Proteomes" id="UP001499938">
    <property type="component" value="Unassembled WGS sequence"/>
</dbReference>
<feature type="transmembrane region" description="Helical" evidence="2">
    <location>
        <begin position="680"/>
        <end position="698"/>
    </location>
</feature>
<gene>
    <name evidence="4" type="ORF">GCM10009811_35860</name>
</gene>
<keyword evidence="5" id="KW-1185">Reference proteome</keyword>
<evidence type="ECO:0000256" key="1">
    <source>
        <dbReference type="SAM" id="MobiDB-lite"/>
    </source>
</evidence>
<keyword evidence="2" id="KW-0472">Membrane</keyword>
<evidence type="ECO:0000313" key="5">
    <source>
        <dbReference type="Proteomes" id="UP001499938"/>
    </source>
</evidence>
<proteinExistence type="predicted"/>
<name>A0ABN2M4S3_9MICO</name>
<dbReference type="RefSeq" id="WP_344088921.1">
    <property type="nucleotide sequence ID" value="NZ_BAAAPO010000063.1"/>
</dbReference>
<feature type="region of interest" description="Disordered" evidence="1">
    <location>
        <begin position="357"/>
        <end position="377"/>
    </location>
</feature>
<protein>
    <recommendedName>
        <fullName evidence="6">Glycoprotein</fullName>
    </recommendedName>
</protein>
<accession>A0ABN2M4S3</accession>
<evidence type="ECO:0000256" key="2">
    <source>
        <dbReference type="SAM" id="Phobius"/>
    </source>
</evidence>
<dbReference type="EMBL" id="BAAAPO010000063">
    <property type="protein sequence ID" value="GAA1809518.1"/>
    <property type="molecule type" value="Genomic_DNA"/>
</dbReference>
<evidence type="ECO:0000313" key="4">
    <source>
        <dbReference type="EMBL" id="GAA1809518.1"/>
    </source>
</evidence>
<feature type="chain" id="PRO_5046101908" description="Glycoprotein" evidence="3">
    <location>
        <begin position="23"/>
        <end position="714"/>
    </location>
</feature>
<reference evidence="4 5" key="1">
    <citation type="journal article" date="2019" name="Int. J. Syst. Evol. Microbiol.">
        <title>The Global Catalogue of Microorganisms (GCM) 10K type strain sequencing project: providing services to taxonomists for standard genome sequencing and annotation.</title>
        <authorList>
            <consortium name="The Broad Institute Genomics Platform"/>
            <consortium name="The Broad Institute Genome Sequencing Center for Infectious Disease"/>
            <person name="Wu L."/>
            <person name="Ma J."/>
        </authorList>
    </citation>
    <scope>NUCLEOTIDE SEQUENCE [LARGE SCALE GENOMIC DNA]</scope>
    <source>
        <strain evidence="4 5">JCM 15592</strain>
    </source>
</reference>
<organism evidence="4 5">
    <name type="scientific">Nostocoides veronense</name>
    <dbReference type="NCBI Taxonomy" id="330836"/>
    <lineage>
        <taxon>Bacteria</taxon>
        <taxon>Bacillati</taxon>
        <taxon>Actinomycetota</taxon>
        <taxon>Actinomycetes</taxon>
        <taxon>Micrococcales</taxon>
        <taxon>Intrasporangiaceae</taxon>
        <taxon>Nostocoides</taxon>
    </lineage>
</organism>